<evidence type="ECO:0000313" key="1">
    <source>
        <dbReference type="EMBL" id="RMI38993.1"/>
    </source>
</evidence>
<protein>
    <submittedName>
        <fullName evidence="1">Uncharacterized protein</fullName>
    </submittedName>
</protein>
<accession>A0A3M2LR19</accession>
<evidence type="ECO:0000313" key="2">
    <source>
        <dbReference type="Proteomes" id="UP000282674"/>
    </source>
</evidence>
<dbReference type="AlphaFoldDB" id="A0A3M2LR19"/>
<organism evidence="1 2">
    <name type="scientific">Actinomadura harenae</name>
    <dbReference type="NCBI Taxonomy" id="2483351"/>
    <lineage>
        <taxon>Bacteria</taxon>
        <taxon>Bacillati</taxon>
        <taxon>Actinomycetota</taxon>
        <taxon>Actinomycetes</taxon>
        <taxon>Streptosporangiales</taxon>
        <taxon>Thermomonosporaceae</taxon>
        <taxon>Actinomadura</taxon>
    </lineage>
</organism>
<sequence length="68" mass="7658">MRLHRISAEHWAGDPSAAVAAARNLHPGRLPTAERRARYFTDHARAYGMWGRREDCVKALLAVCRSIS</sequence>
<reference evidence="1 2" key="1">
    <citation type="submission" date="2018-10" db="EMBL/GenBank/DDBJ databases">
        <title>Isolation from soil.</title>
        <authorList>
            <person name="Hu J."/>
        </authorList>
    </citation>
    <scope>NUCLEOTIDE SEQUENCE [LARGE SCALE GENOMIC DNA]</scope>
    <source>
        <strain evidence="1 2">NEAU-Ht49</strain>
    </source>
</reference>
<comment type="caution">
    <text evidence="1">The sequence shown here is derived from an EMBL/GenBank/DDBJ whole genome shotgun (WGS) entry which is preliminary data.</text>
</comment>
<dbReference type="EMBL" id="RFFG01000075">
    <property type="protein sequence ID" value="RMI38993.1"/>
    <property type="molecule type" value="Genomic_DNA"/>
</dbReference>
<proteinExistence type="predicted"/>
<gene>
    <name evidence="1" type="ORF">EBO15_31005</name>
</gene>
<keyword evidence="2" id="KW-1185">Reference proteome</keyword>
<dbReference type="Proteomes" id="UP000282674">
    <property type="component" value="Unassembled WGS sequence"/>
</dbReference>
<name>A0A3M2LR19_9ACTN</name>